<dbReference type="SUPFAM" id="SSF53474">
    <property type="entry name" value="alpha/beta-Hydrolases"/>
    <property type="match status" value="1"/>
</dbReference>
<dbReference type="SMART" id="SM00028">
    <property type="entry name" value="TPR"/>
    <property type="match status" value="1"/>
</dbReference>
<sequence>MLKKILFLVPVLFQFYQVKSQAQEQIVIGTKQQIHSDILNENREFWISLPDSYNEEGASYKRYPVLILLDGSAHFRSVTGMVNYMSSGANGNYRIPEMIVVGIQNVDRRRDFTPDKIITVRENNSGGGDKFLGFLESELIPELEQKYRTDPFRILFGHSLGGLLATHAYLKENTLFQAFIAVDPSFGTWDEETMDKKLEAMPAQSFERFLYIATANWDKRNIRNRDRHVRFYESLNSKYEGELRAQLDYFEEENHGSVPVIAFYEGISSIFEGYGISYRDIKSTDQLNRHFENISNRLSWDINPPEDLVNRIGYTLLQSRNEEEKSQALEFFILNTENFPKSYNAFDSLGEAYELLGNQEKALENYQKSLLLNPENEHARTKLESFGKKD</sequence>
<keyword evidence="5" id="KW-1185">Reference proteome</keyword>
<dbReference type="EMBL" id="SNYF01000008">
    <property type="protein sequence ID" value="TDQ15074.1"/>
    <property type="molecule type" value="Genomic_DNA"/>
</dbReference>
<proteinExistence type="inferred from homology"/>
<dbReference type="InterPro" id="IPR011990">
    <property type="entry name" value="TPR-like_helical_dom_sf"/>
</dbReference>
<dbReference type="Proteomes" id="UP000294535">
    <property type="component" value="Unassembled WGS sequence"/>
</dbReference>
<dbReference type="Pfam" id="PF00756">
    <property type="entry name" value="Esterase"/>
    <property type="match status" value="1"/>
</dbReference>
<dbReference type="PANTHER" id="PTHR40841:SF2">
    <property type="entry name" value="SIDEROPHORE-DEGRADING ESTERASE (EUROFUNG)"/>
    <property type="match status" value="1"/>
</dbReference>
<evidence type="ECO:0000256" key="2">
    <source>
        <dbReference type="ARBA" id="ARBA00022801"/>
    </source>
</evidence>
<dbReference type="PANTHER" id="PTHR40841">
    <property type="entry name" value="SIDEROPHORE TRIACETYLFUSARININE C ESTERASE"/>
    <property type="match status" value="1"/>
</dbReference>
<evidence type="ECO:0000313" key="5">
    <source>
        <dbReference type="Proteomes" id="UP000294535"/>
    </source>
</evidence>
<gene>
    <name evidence="4" type="ORF">DFQ04_2960</name>
</gene>
<dbReference type="OrthoDB" id="9784036at2"/>
<evidence type="ECO:0000256" key="3">
    <source>
        <dbReference type="PROSITE-ProRule" id="PRU00339"/>
    </source>
</evidence>
<keyword evidence="3" id="KW-0802">TPR repeat</keyword>
<reference evidence="4 5" key="1">
    <citation type="submission" date="2019-03" db="EMBL/GenBank/DDBJ databases">
        <title>Genomic Encyclopedia of Type Strains, Phase III (KMG-III): the genomes of soil and plant-associated and newly described type strains.</title>
        <authorList>
            <person name="Whitman W."/>
        </authorList>
    </citation>
    <scope>NUCLEOTIDE SEQUENCE [LARGE SCALE GENOMIC DNA]</scope>
    <source>
        <strain evidence="4 5">CECT 8446</strain>
    </source>
</reference>
<dbReference type="Gene3D" id="3.40.50.1820">
    <property type="entry name" value="alpha/beta hydrolase"/>
    <property type="match status" value="1"/>
</dbReference>
<name>A0A4R6T534_9BACT</name>
<dbReference type="GO" id="GO:0016788">
    <property type="term" value="F:hydrolase activity, acting on ester bonds"/>
    <property type="evidence" value="ECO:0007669"/>
    <property type="project" value="TreeGrafter"/>
</dbReference>
<dbReference type="SUPFAM" id="SSF48452">
    <property type="entry name" value="TPR-like"/>
    <property type="match status" value="1"/>
</dbReference>
<protein>
    <submittedName>
        <fullName evidence="4">Uncharacterized protein</fullName>
    </submittedName>
</protein>
<dbReference type="InterPro" id="IPR019734">
    <property type="entry name" value="TPR_rpt"/>
</dbReference>
<comment type="similarity">
    <text evidence="1">Belongs to the esterase D family.</text>
</comment>
<evidence type="ECO:0000256" key="1">
    <source>
        <dbReference type="ARBA" id="ARBA00005622"/>
    </source>
</evidence>
<dbReference type="PROSITE" id="PS50005">
    <property type="entry name" value="TPR"/>
    <property type="match status" value="1"/>
</dbReference>
<dbReference type="RefSeq" id="WP_133557147.1">
    <property type="nucleotide sequence ID" value="NZ_SNYF01000008.1"/>
</dbReference>
<dbReference type="PROSITE" id="PS50293">
    <property type="entry name" value="TPR_REGION"/>
    <property type="match status" value="1"/>
</dbReference>
<dbReference type="Gene3D" id="1.25.40.10">
    <property type="entry name" value="Tetratricopeptide repeat domain"/>
    <property type="match status" value="1"/>
</dbReference>
<accession>A0A4R6T534</accession>
<dbReference type="InterPro" id="IPR000801">
    <property type="entry name" value="Esterase-like"/>
</dbReference>
<organism evidence="4 5">
    <name type="scientific">Algoriphagus boseongensis</name>
    <dbReference type="NCBI Taxonomy" id="1442587"/>
    <lineage>
        <taxon>Bacteria</taxon>
        <taxon>Pseudomonadati</taxon>
        <taxon>Bacteroidota</taxon>
        <taxon>Cytophagia</taxon>
        <taxon>Cytophagales</taxon>
        <taxon>Cyclobacteriaceae</taxon>
        <taxon>Algoriphagus</taxon>
    </lineage>
</organism>
<dbReference type="AlphaFoldDB" id="A0A4R6T534"/>
<feature type="repeat" description="TPR" evidence="3">
    <location>
        <begin position="343"/>
        <end position="376"/>
    </location>
</feature>
<dbReference type="InterPro" id="IPR052558">
    <property type="entry name" value="Siderophore_Hydrolase_D"/>
</dbReference>
<keyword evidence="2" id="KW-0378">Hydrolase</keyword>
<evidence type="ECO:0000313" key="4">
    <source>
        <dbReference type="EMBL" id="TDQ15074.1"/>
    </source>
</evidence>
<dbReference type="InterPro" id="IPR029058">
    <property type="entry name" value="AB_hydrolase_fold"/>
</dbReference>
<comment type="caution">
    <text evidence="4">The sequence shown here is derived from an EMBL/GenBank/DDBJ whole genome shotgun (WGS) entry which is preliminary data.</text>
</comment>